<evidence type="ECO:0000313" key="4">
    <source>
        <dbReference type="Proteomes" id="UP000292082"/>
    </source>
</evidence>
<proteinExistence type="predicted"/>
<evidence type="ECO:0000313" key="2">
    <source>
        <dbReference type="EMBL" id="TBU28711.1"/>
    </source>
</evidence>
<keyword evidence="4" id="KW-1185">Reference proteome</keyword>
<dbReference type="Proteomes" id="UP000292957">
    <property type="component" value="Unassembled WGS sequence"/>
</dbReference>
<dbReference type="EMBL" id="ML145211">
    <property type="protein sequence ID" value="TBU53554.1"/>
    <property type="molecule type" value="Genomic_DNA"/>
</dbReference>
<evidence type="ECO:0000313" key="3">
    <source>
        <dbReference type="EMBL" id="TBU53554.1"/>
    </source>
</evidence>
<protein>
    <submittedName>
        <fullName evidence="3">Uncharacterized protein</fullName>
    </submittedName>
</protein>
<reference evidence="3 4" key="1">
    <citation type="submission" date="2019-01" db="EMBL/GenBank/DDBJ databases">
        <title>Draft genome sequences of three monokaryotic isolates of the white-rot basidiomycete fungus Dichomitus squalens.</title>
        <authorList>
            <consortium name="DOE Joint Genome Institute"/>
            <person name="Lopez S.C."/>
            <person name="Andreopoulos B."/>
            <person name="Pangilinan J."/>
            <person name="Lipzen A."/>
            <person name="Riley R."/>
            <person name="Ahrendt S."/>
            <person name="Ng V."/>
            <person name="Barry K."/>
            <person name="Daum C."/>
            <person name="Grigoriev I.V."/>
            <person name="Hilden K.S."/>
            <person name="Makela M.R."/>
            <person name="de Vries R.P."/>
        </authorList>
    </citation>
    <scope>NUCLEOTIDE SEQUENCE [LARGE SCALE GENOMIC DNA]</scope>
    <source>
        <strain evidence="3 4">CBS 464.89</strain>
        <strain evidence="2">OM18370.1</strain>
    </source>
</reference>
<feature type="region of interest" description="Disordered" evidence="1">
    <location>
        <begin position="353"/>
        <end position="385"/>
    </location>
</feature>
<name>A0A4Q9PF23_9APHY</name>
<organism evidence="3 4">
    <name type="scientific">Dichomitus squalens</name>
    <dbReference type="NCBI Taxonomy" id="114155"/>
    <lineage>
        <taxon>Eukaryota</taxon>
        <taxon>Fungi</taxon>
        <taxon>Dikarya</taxon>
        <taxon>Basidiomycota</taxon>
        <taxon>Agaricomycotina</taxon>
        <taxon>Agaricomycetes</taxon>
        <taxon>Polyporales</taxon>
        <taxon>Polyporaceae</taxon>
        <taxon>Dichomitus</taxon>
    </lineage>
</organism>
<evidence type="ECO:0000256" key="1">
    <source>
        <dbReference type="SAM" id="MobiDB-lite"/>
    </source>
</evidence>
<dbReference type="AlphaFoldDB" id="A0A4Q9PF23"/>
<dbReference type="OrthoDB" id="2740860at2759"/>
<gene>
    <name evidence="3" type="ORF">BD310DRAFT_829870</name>
    <name evidence="2" type="ORF">BD311DRAFT_778067</name>
</gene>
<accession>A0A4Q9PF23</accession>
<feature type="compositionally biased region" description="Basic and acidic residues" evidence="1">
    <location>
        <begin position="364"/>
        <end position="385"/>
    </location>
</feature>
<dbReference type="EMBL" id="ML143419">
    <property type="protein sequence ID" value="TBU28711.1"/>
    <property type="molecule type" value="Genomic_DNA"/>
</dbReference>
<dbReference type="Proteomes" id="UP000292082">
    <property type="component" value="Unassembled WGS sequence"/>
</dbReference>
<sequence>MGQNWYIVNVDRRETRLGGGAKLGEFFFDSMRELYDSLRYPCLPKDVDKWLSRGSFALQPGPLGKLSKELLDTIFEALLEVSENDESPPLLQLVLLSVTCKLLLSAGKSHILRQLISIHARAADCRLVCIGEYADGEEQAPPGMLTAAEIEEIATTPHEWEEDDGEDGPDAATREERTFALFAINGYDKATEVLGEFNQFHTQLSGALTDALWKLKAAPNPQRTFQLKMIWKLVGLDSYRPIYPGGPNILCNLSKSEFVREDTLVELIRGWHRVTLAHALLSRICWSTEPSISMVCKAKYRDSLVQGPWAGDRFRIVSADSMPAPKVGTEWKDVTKDVNRLLRHLWRHEMNDDAVYSEDDEENREGSEESREVGQESGKGGEGDC</sequence>